<comment type="caution">
    <text evidence="1">The sequence shown here is derived from an EMBL/GenBank/DDBJ whole genome shotgun (WGS) entry which is preliminary data.</text>
</comment>
<proteinExistence type="predicted"/>
<name>A0A1F7J5N0_9BACT</name>
<organism evidence="1 2">
    <name type="scientific">Candidatus Roizmanbacteria bacterium RIFCSPLOWO2_01_FULL_40_42</name>
    <dbReference type="NCBI Taxonomy" id="1802066"/>
    <lineage>
        <taxon>Bacteria</taxon>
        <taxon>Candidatus Roizmaniibacteriota</taxon>
    </lineage>
</organism>
<protein>
    <submittedName>
        <fullName evidence="1">Uncharacterized protein</fullName>
    </submittedName>
</protein>
<dbReference type="AlphaFoldDB" id="A0A1F7J5N0"/>
<gene>
    <name evidence="1" type="ORF">A3B50_01425</name>
</gene>
<accession>A0A1F7J5N0</accession>
<evidence type="ECO:0000313" key="2">
    <source>
        <dbReference type="Proteomes" id="UP000178558"/>
    </source>
</evidence>
<reference evidence="1 2" key="1">
    <citation type="journal article" date="2016" name="Nat. Commun.">
        <title>Thousands of microbial genomes shed light on interconnected biogeochemical processes in an aquifer system.</title>
        <authorList>
            <person name="Anantharaman K."/>
            <person name="Brown C.T."/>
            <person name="Hug L.A."/>
            <person name="Sharon I."/>
            <person name="Castelle C.J."/>
            <person name="Probst A.J."/>
            <person name="Thomas B.C."/>
            <person name="Singh A."/>
            <person name="Wilkins M.J."/>
            <person name="Karaoz U."/>
            <person name="Brodie E.L."/>
            <person name="Williams K.H."/>
            <person name="Hubbard S.S."/>
            <person name="Banfield J.F."/>
        </authorList>
    </citation>
    <scope>NUCLEOTIDE SEQUENCE [LARGE SCALE GENOMIC DNA]</scope>
</reference>
<dbReference type="Proteomes" id="UP000178558">
    <property type="component" value="Unassembled WGS sequence"/>
</dbReference>
<sequence>MANAVENRRTAELLRGRAEKIIDNRDRKGPRNYYWENPAIAAKFKIFPFLFLIDENTRKLPGQGIQTNPWTGTLIMPSWRQQQSKLSEGSEPFHVNPSGEGDICVRLSQYRTIEQAMRGVIHASQKYRPGGEIKANAEHFMELTEEVEERFARGLITADNVREVSYDTFAQLERVGFGERIRKSNKKAARNQVISAVGPDRLRRFNPERSSIMLAAAYIKGFHEFLSASKVVTKYDALFDALASQRMFERMITARVLFDAENVVTYDGDENGRWDESEFRRRISDLKRTVEEFCRVDTIRTAPYRVPALAFASSTFGFDENVIGFNEWPGEELLDLPPDYRELTQSPADFMRRAIGDAGYDGNFYTTITQGVGSIEDFLNIDGLTEEQIREFIQRRVSTSLAPLWHVYHLASDWTNSSVFVSPPGIRNEKLEETSV</sequence>
<dbReference type="EMBL" id="MGAQ01000010">
    <property type="protein sequence ID" value="OGK50920.1"/>
    <property type="molecule type" value="Genomic_DNA"/>
</dbReference>
<evidence type="ECO:0000313" key="1">
    <source>
        <dbReference type="EMBL" id="OGK50920.1"/>
    </source>
</evidence>